<feature type="DNA-binding region" description="OmpR/PhoB-type" evidence="9">
    <location>
        <begin position="126"/>
        <end position="220"/>
    </location>
</feature>
<dbReference type="Proteomes" id="UP000191448">
    <property type="component" value="Unassembled WGS sequence"/>
</dbReference>
<dbReference type="PANTHER" id="PTHR48111">
    <property type="entry name" value="REGULATOR OF RPOS"/>
    <property type="match status" value="1"/>
</dbReference>
<dbReference type="GO" id="GO:0000156">
    <property type="term" value="F:phosphorelay response regulator activity"/>
    <property type="evidence" value="ECO:0007669"/>
    <property type="project" value="TreeGrafter"/>
</dbReference>
<protein>
    <recommendedName>
        <fullName evidence="1">Stage 0 sporulation protein A homolog</fullName>
    </recommendedName>
</protein>
<dbReference type="PROSITE" id="PS51755">
    <property type="entry name" value="OMPR_PHOB"/>
    <property type="match status" value="1"/>
</dbReference>
<dbReference type="InterPro" id="IPR011006">
    <property type="entry name" value="CheY-like_superfamily"/>
</dbReference>
<feature type="domain" description="OmpR/PhoB-type" evidence="11">
    <location>
        <begin position="126"/>
        <end position="220"/>
    </location>
</feature>
<evidence type="ECO:0000256" key="2">
    <source>
        <dbReference type="ARBA" id="ARBA00022553"/>
    </source>
</evidence>
<comment type="function">
    <text evidence="7">May play the central regulatory role in sporulation. It may be an element of the effector pathway responsible for the activation of sporulation genes in response to nutritional stress. Spo0A may act in concert with spo0H (a sigma factor) to control the expression of some genes that are critical to the sporulation process.</text>
</comment>
<sequence>MKKVLVVEDDLKIRELVEEFLKAEGYFVRGASDGLEGYSVFREEEFDLVITDIMMPRMDGYALTNLIREESDVPIVMLTALNDEEDQIRAFDEKVDDFISKPFSFALLIKRVEAILRRCSRETGESSSLQFENIILNEDTYKALVDGEDIELTLKEFNILKLLILNFPTVLKREVLMDKIWGYDYYGDMRVIDAHIKNLRKKIRYDYIKTVKGVGYVLEK</sequence>
<evidence type="ECO:0000256" key="6">
    <source>
        <dbReference type="ARBA" id="ARBA00023163"/>
    </source>
</evidence>
<comment type="caution">
    <text evidence="12">The sequence shown here is derived from an EMBL/GenBank/DDBJ whole genome shotgun (WGS) entry which is preliminary data.</text>
</comment>
<dbReference type="Gene3D" id="3.40.50.2300">
    <property type="match status" value="1"/>
</dbReference>
<gene>
    <name evidence="12" type="primary">walR_1</name>
    <name evidence="12" type="ORF">CLTHE_02860</name>
</gene>
<evidence type="ECO:0000256" key="9">
    <source>
        <dbReference type="PROSITE-ProRule" id="PRU01091"/>
    </source>
</evidence>
<feature type="modified residue" description="4-aspartylphosphate" evidence="8">
    <location>
        <position position="52"/>
    </location>
</feature>
<dbReference type="Pfam" id="PF00072">
    <property type="entry name" value="Response_reg"/>
    <property type="match status" value="1"/>
</dbReference>
<dbReference type="CDD" id="cd17574">
    <property type="entry name" value="REC_OmpR"/>
    <property type="match status" value="1"/>
</dbReference>
<keyword evidence="6" id="KW-0804">Transcription</keyword>
<dbReference type="AlphaFoldDB" id="A0A1V4SYU9"/>
<evidence type="ECO:0000259" key="10">
    <source>
        <dbReference type="PROSITE" id="PS50110"/>
    </source>
</evidence>
<dbReference type="Pfam" id="PF00486">
    <property type="entry name" value="Trans_reg_C"/>
    <property type="match status" value="1"/>
</dbReference>
<reference evidence="12 13" key="1">
    <citation type="submission" date="2016-02" db="EMBL/GenBank/DDBJ databases">
        <title>Genome sequence of Clostridium thermobutyricum DSM 4928.</title>
        <authorList>
            <person name="Poehlein A."/>
            <person name="Daniel R."/>
        </authorList>
    </citation>
    <scope>NUCLEOTIDE SEQUENCE [LARGE SCALE GENOMIC DNA]</scope>
    <source>
        <strain evidence="12 13">DSM 4928</strain>
    </source>
</reference>
<dbReference type="GO" id="GO:0000976">
    <property type="term" value="F:transcription cis-regulatory region binding"/>
    <property type="evidence" value="ECO:0007669"/>
    <property type="project" value="TreeGrafter"/>
</dbReference>
<evidence type="ECO:0000313" key="13">
    <source>
        <dbReference type="Proteomes" id="UP000191448"/>
    </source>
</evidence>
<feature type="domain" description="Response regulatory" evidence="10">
    <location>
        <begin position="3"/>
        <end position="116"/>
    </location>
</feature>
<dbReference type="PANTHER" id="PTHR48111:SF32">
    <property type="entry name" value="STAGE 0 SPORULATION PROTEIN A HOMOLOG"/>
    <property type="match status" value="1"/>
</dbReference>
<dbReference type="SUPFAM" id="SSF52172">
    <property type="entry name" value="CheY-like"/>
    <property type="match status" value="1"/>
</dbReference>
<dbReference type="FunFam" id="3.40.50.2300:FF:000001">
    <property type="entry name" value="DNA-binding response regulator PhoB"/>
    <property type="match status" value="1"/>
</dbReference>
<keyword evidence="5 9" id="KW-0238">DNA-binding</keyword>
<keyword evidence="4" id="KW-0805">Transcription regulation</keyword>
<keyword evidence="3" id="KW-0902">Two-component regulatory system</keyword>
<evidence type="ECO:0000256" key="1">
    <source>
        <dbReference type="ARBA" id="ARBA00018672"/>
    </source>
</evidence>
<evidence type="ECO:0000256" key="3">
    <source>
        <dbReference type="ARBA" id="ARBA00023012"/>
    </source>
</evidence>
<dbReference type="InterPro" id="IPR001789">
    <property type="entry name" value="Sig_transdc_resp-reg_receiver"/>
</dbReference>
<dbReference type="SMART" id="SM00448">
    <property type="entry name" value="REC"/>
    <property type="match status" value="1"/>
</dbReference>
<evidence type="ECO:0000313" key="12">
    <source>
        <dbReference type="EMBL" id="OPX50429.1"/>
    </source>
</evidence>
<name>A0A1V4SYU9_9CLOT</name>
<dbReference type="CDD" id="cd00383">
    <property type="entry name" value="trans_reg_C"/>
    <property type="match status" value="1"/>
</dbReference>
<evidence type="ECO:0000256" key="4">
    <source>
        <dbReference type="ARBA" id="ARBA00023015"/>
    </source>
</evidence>
<dbReference type="SMART" id="SM00862">
    <property type="entry name" value="Trans_reg_C"/>
    <property type="match status" value="1"/>
</dbReference>
<dbReference type="Gene3D" id="1.10.10.10">
    <property type="entry name" value="Winged helix-like DNA-binding domain superfamily/Winged helix DNA-binding domain"/>
    <property type="match status" value="1"/>
</dbReference>
<evidence type="ECO:0000256" key="8">
    <source>
        <dbReference type="PROSITE-ProRule" id="PRU00169"/>
    </source>
</evidence>
<dbReference type="RefSeq" id="WP_080021672.1">
    <property type="nucleotide sequence ID" value="NZ_LTAY01000015.1"/>
</dbReference>
<dbReference type="PROSITE" id="PS50110">
    <property type="entry name" value="RESPONSE_REGULATORY"/>
    <property type="match status" value="1"/>
</dbReference>
<accession>A0A1V4SYU9</accession>
<dbReference type="GO" id="GO:0032993">
    <property type="term" value="C:protein-DNA complex"/>
    <property type="evidence" value="ECO:0007669"/>
    <property type="project" value="TreeGrafter"/>
</dbReference>
<proteinExistence type="predicted"/>
<dbReference type="EMBL" id="LTAY01000015">
    <property type="protein sequence ID" value="OPX50429.1"/>
    <property type="molecule type" value="Genomic_DNA"/>
</dbReference>
<evidence type="ECO:0000259" key="11">
    <source>
        <dbReference type="PROSITE" id="PS51755"/>
    </source>
</evidence>
<evidence type="ECO:0000256" key="7">
    <source>
        <dbReference type="ARBA" id="ARBA00024867"/>
    </source>
</evidence>
<dbReference type="OrthoDB" id="9790442at2"/>
<organism evidence="12 13">
    <name type="scientific">Clostridium thermobutyricum DSM 4928</name>
    <dbReference type="NCBI Taxonomy" id="1121339"/>
    <lineage>
        <taxon>Bacteria</taxon>
        <taxon>Bacillati</taxon>
        <taxon>Bacillota</taxon>
        <taxon>Clostridia</taxon>
        <taxon>Eubacteriales</taxon>
        <taxon>Clostridiaceae</taxon>
        <taxon>Clostridium</taxon>
    </lineage>
</organism>
<dbReference type="InterPro" id="IPR001867">
    <property type="entry name" value="OmpR/PhoB-type_DNA-bd"/>
</dbReference>
<dbReference type="InterPro" id="IPR036388">
    <property type="entry name" value="WH-like_DNA-bd_sf"/>
</dbReference>
<dbReference type="GO" id="GO:0006355">
    <property type="term" value="P:regulation of DNA-templated transcription"/>
    <property type="evidence" value="ECO:0007669"/>
    <property type="project" value="InterPro"/>
</dbReference>
<keyword evidence="2 8" id="KW-0597">Phosphoprotein</keyword>
<evidence type="ECO:0000256" key="5">
    <source>
        <dbReference type="ARBA" id="ARBA00023125"/>
    </source>
</evidence>
<dbReference type="InterPro" id="IPR039420">
    <property type="entry name" value="WalR-like"/>
</dbReference>
<dbReference type="GO" id="GO:0005829">
    <property type="term" value="C:cytosol"/>
    <property type="evidence" value="ECO:0007669"/>
    <property type="project" value="TreeGrafter"/>
</dbReference>